<dbReference type="InterPro" id="IPR041373">
    <property type="entry name" value="RT_RNaseH"/>
</dbReference>
<proteinExistence type="predicted"/>
<evidence type="ECO:0000259" key="8">
    <source>
        <dbReference type="Pfam" id="PF17921"/>
    </source>
</evidence>
<reference evidence="9" key="2">
    <citation type="submission" date="2022-01" db="EMBL/GenBank/DDBJ databases">
        <authorList>
            <person name="Yamashiro T."/>
            <person name="Shiraishi A."/>
            <person name="Satake H."/>
            <person name="Nakayama K."/>
        </authorList>
    </citation>
    <scope>NUCLEOTIDE SEQUENCE</scope>
</reference>
<dbReference type="EMBL" id="BQNB010021129">
    <property type="protein sequence ID" value="GJU03200.1"/>
    <property type="molecule type" value="Genomic_DNA"/>
</dbReference>
<evidence type="ECO:0000256" key="2">
    <source>
        <dbReference type="ARBA" id="ARBA00022695"/>
    </source>
</evidence>
<dbReference type="Pfam" id="PF17921">
    <property type="entry name" value="Integrase_H2C2"/>
    <property type="match status" value="1"/>
</dbReference>
<name>A0ABQ5ITZ0_9ASTR</name>
<keyword evidence="3" id="KW-0540">Nuclease</keyword>
<feature type="domain" description="Reverse transcriptase RNase H-like" evidence="7">
    <location>
        <begin position="321"/>
        <end position="369"/>
    </location>
</feature>
<evidence type="ECO:0000256" key="5">
    <source>
        <dbReference type="ARBA" id="ARBA00022801"/>
    </source>
</evidence>
<evidence type="ECO:0000256" key="6">
    <source>
        <dbReference type="ARBA" id="ARBA00022918"/>
    </source>
</evidence>
<dbReference type="Pfam" id="PF17917">
    <property type="entry name" value="RT_RNaseH"/>
    <property type="match status" value="1"/>
</dbReference>
<evidence type="ECO:0000313" key="10">
    <source>
        <dbReference type="Proteomes" id="UP001151760"/>
    </source>
</evidence>
<reference evidence="9" key="1">
    <citation type="journal article" date="2022" name="Int. J. Mol. Sci.">
        <title>Draft Genome of Tanacetum Coccineum: Genomic Comparison of Closely Related Tanacetum-Family Plants.</title>
        <authorList>
            <person name="Yamashiro T."/>
            <person name="Shiraishi A."/>
            <person name="Nakayama K."/>
            <person name="Satake H."/>
        </authorList>
    </citation>
    <scope>NUCLEOTIDE SEQUENCE</scope>
</reference>
<evidence type="ECO:0000256" key="4">
    <source>
        <dbReference type="ARBA" id="ARBA00022759"/>
    </source>
</evidence>
<sequence length="566" mass="65645">MLNKFIDEGKREHEEMRTFIYDFQTTNELLFKERNNSLIELRFGVQELLKVINNVLMIDCDVKGVTTRGGKTTTQDVHDNNTNVLPKEPIVVELENPVGPNDVLTNDQPQMTSEPVVQPSNKVQTPFPRILRKEKEEAQQKKFLENLKQLHINLPFIEALAQMPKPFLATARVMIDVFNKKITLRVGDDEVIFDVDQSIKRPTTKDDECYGIDDLDDTINEDAQELLTNEESDSFLSRGLEKSIDQSDLECCESASSNGNNESDLENSVHHIVSANTPCMTAIFHDMVEDFMEVFMDDFSVFGSSFDCCLANLDRMLARWQRIDGKFKSIYYASKTLNNAQEHYTTTEKELLAVVFSFDKFRPYLILSKIDKKGVKNLAADHLSRLENPDLGTFTKEEITNEFPNEHLMILKAELNNDEPWYADYVNYIVGKFIPPNWTPKKRRRFVSQVKNYFWDEPYAFKLCSDNVMRRCIDGNKILEILGHYHSGPTEGHHNASITRRKVYGSGFYWPSIFKDDKDYVMRYDACQRSGNISSRNEMPQNNIQLQLLSDYYCWKEYADRDEIKD</sequence>
<dbReference type="Gene3D" id="3.30.70.270">
    <property type="match status" value="1"/>
</dbReference>
<evidence type="ECO:0000256" key="1">
    <source>
        <dbReference type="ARBA" id="ARBA00022679"/>
    </source>
</evidence>
<feature type="domain" description="Integrase zinc-binding" evidence="8">
    <location>
        <begin position="476"/>
        <end position="530"/>
    </location>
</feature>
<dbReference type="PANTHER" id="PTHR47266">
    <property type="entry name" value="ENDONUCLEASE-RELATED"/>
    <property type="match status" value="1"/>
</dbReference>
<keyword evidence="10" id="KW-1185">Reference proteome</keyword>
<dbReference type="Proteomes" id="UP001151760">
    <property type="component" value="Unassembled WGS sequence"/>
</dbReference>
<dbReference type="InterPro" id="IPR043128">
    <property type="entry name" value="Rev_trsase/Diguanyl_cyclase"/>
</dbReference>
<keyword evidence="2" id="KW-0548">Nucleotidyltransferase</keyword>
<dbReference type="SUPFAM" id="SSF56672">
    <property type="entry name" value="DNA/RNA polymerases"/>
    <property type="match status" value="1"/>
</dbReference>
<evidence type="ECO:0000259" key="7">
    <source>
        <dbReference type="Pfam" id="PF17917"/>
    </source>
</evidence>
<comment type="caution">
    <text evidence="9">The sequence shown here is derived from an EMBL/GenBank/DDBJ whole genome shotgun (WGS) entry which is preliminary data.</text>
</comment>
<keyword evidence="5" id="KW-0378">Hydrolase</keyword>
<dbReference type="InterPro" id="IPR052160">
    <property type="entry name" value="Gypsy_RT_Integrase-like"/>
</dbReference>
<gene>
    <name evidence="9" type="ORF">Tco_1113538</name>
</gene>
<organism evidence="9 10">
    <name type="scientific">Tanacetum coccineum</name>
    <dbReference type="NCBI Taxonomy" id="301880"/>
    <lineage>
        <taxon>Eukaryota</taxon>
        <taxon>Viridiplantae</taxon>
        <taxon>Streptophyta</taxon>
        <taxon>Embryophyta</taxon>
        <taxon>Tracheophyta</taxon>
        <taxon>Spermatophyta</taxon>
        <taxon>Magnoliopsida</taxon>
        <taxon>eudicotyledons</taxon>
        <taxon>Gunneridae</taxon>
        <taxon>Pentapetalae</taxon>
        <taxon>asterids</taxon>
        <taxon>campanulids</taxon>
        <taxon>Asterales</taxon>
        <taxon>Asteraceae</taxon>
        <taxon>Asteroideae</taxon>
        <taxon>Anthemideae</taxon>
        <taxon>Anthemidinae</taxon>
        <taxon>Tanacetum</taxon>
    </lineage>
</organism>
<dbReference type="InterPro" id="IPR041588">
    <property type="entry name" value="Integrase_H2C2"/>
</dbReference>
<dbReference type="InterPro" id="IPR043502">
    <property type="entry name" value="DNA/RNA_pol_sf"/>
</dbReference>
<keyword evidence="6 9" id="KW-0695">RNA-directed DNA polymerase</keyword>
<evidence type="ECO:0000256" key="3">
    <source>
        <dbReference type="ARBA" id="ARBA00022722"/>
    </source>
</evidence>
<protein>
    <submittedName>
        <fullName evidence="9">Reverse transcriptase domain-containing protein</fullName>
    </submittedName>
</protein>
<keyword evidence="1" id="KW-0808">Transferase</keyword>
<evidence type="ECO:0000313" key="9">
    <source>
        <dbReference type="EMBL" id="GJU03200.1"/>
    </source>
</evidence>
<accession>A0ABQ5ITZ0</accession>
<keyword evidence="4" id="KW-0255">Endonuclease</keyword>
<dbReference type="Gene3D" id="1.10.340.70">
    <property type="match status" value="1"/>
</dbReference>
<dbReference type="GO" id="GO:0003964">
    <property type="term" value="F:RNA-directed DNA polymerase activity"/>
    <property type="evidence" value="ECO:0007669"/>
    <property type="project" value="UniProtKB-KW"/>
</dbReference>